<dbReference type="Gene3D" id="1.10.10.10">
    <property type="entry name" value="Winged helix-like DNA-binding domain superfamily/Winged helix DNA-binding domain"/>
    <property type="match status" value="1"/>
</dbReference>
<organism evidence="6 7">
    <name type="scientific">Micromonospora rhizosphaerae</name>
    <dbReference type="NCBI Taxonomy" id="568872"/>
    <lineage>
        <taxon>Bacteria</taxon>
        <taxon>Bacillati</taxon>
        <taxon>Actinomycetota</taxon>
        <taxon>Actinomycetes</taxon>
        <taxon>Micromonosporales</taxon>
        <taxon>Micromonosporaceae</taxon>
        <taxon>Micromonospora</taxon>
    </lineage>
</organism>
<accession>A0A1C6SC12</accession>
<dbReference type="STRING" id="568872.GA0070624_3409"/>
<dbReference type="Pfam" id="PF00126">
    <property type="entry name" value="HTH_1"/>
    <property type="match status" value="1"/>
</dbReference>
<dbReference type="AlphaFoldDB" id="A0A1C6SC12"/>
<dbReference type="EMBL" id="FMHV01000002">
    <property type="protein sequence ID" value="SCL26979.1"/>
    <property type="molecule type" value="Genomic_DNA"/>
</dbReference>
<evidence type="ECO:0000256" key="1">
    <source>
        <dbReference type="ARBA" id="ARBA00009437"/>
    </source>
</evidence>
<evidence type="ECO:0000313" key="7">
    <source>
        <dbReference type="Proteomes" id="UP000199413"/>
    </source>
</evidence>
<dbReference type="Gene3D" id="3.40.190.10">
    <property type="entry name" value="Periplasmic binding protein-like II"/>
    <property type="match status" value="2"/>
</dbReference>
<proteinExistence type="inferred from homology"/>
<protein>
    <submittedName>
        <fullName evidence="6">DNA-binding transcriptional regulator, LysR family</fullName>
    </submittedName>
</protein>
<dbReference type="InterPro" id="IPR050389">
    <property type="entry name" value="LysR-type_TF"/>
</dbReference>
<dbReference type="InterPro" id="IPR037402">
    <property type="entry name" value="YidZ_PBP2"/>
</dbReference>
<keyword evidence="4" id="KW-0804">Transcription</keyword>
<evidence type="ECO:0000256" key="4">
    <source>
        <dbReference type="ARBA" id="ARBA00023163"/>
    </source>
</evidence>
<sequence>MNLANVDLNLLVALDALLTERNVTRAAARLGMTQPGMSNALGRLRRMLADPLLVRQGRNLSLTPQAEALLDPLAKILSLIQHTLEDRATFDPKKDSRSFTISASDYATLVLVGPLVRRLAVDAPGVTVHVFPRAPEAAQLLRSGEVDFVIEPKELMPAAEFPGLQLLGDRWSCAVWVDNVEVEKKMTMETYLRLPHVIYSIGRSLSLPDRYLQERNIRRRVESSVDSFLLAAFLLKGTSLTTLLPHRTRPYLQVASEIRMLEPPLELPEITEWLWWHPRHDLDPGHTWLRTRFAEVASDIRQGSRQSTR</sequence>
<dbReference type="PANTHER" id="PTHR30118">
    <property type="entry name" value="HTH-TYPE TRANSCRIPTIONAL REGULATOR LEUO-RELATED"/>
    <property type="match status" value="1"/>
</dbReference>
<keyword evidence="2" id="KW-0805">Transcription regulation</keyword>
<dbReference type="SUPFAM" id="SSF46785">
    <property type="entry name" value="Winged helix' DNA-binding domain"/>
    <property type="match status" value="1"/>
</dbReference>
<dbReference type="InterPro" id="IPR036388">
    <property type="entry name" value="WH-like_DNA-bd_sf"/>
</dbReference>
<dbReference type="PANTHER" id="PTHR30118:SF15">
    <property type="entry name" value="TRANSCRIPTIONAL REGULATORY PROTEIN"/>
    <property type="match status" value="1"/>
</dbReference>
<dbReference type="InterPro" id="IPR005119">
    <property type="entry name" value="LysR_subst-bd"/>
</dbReference>
<evidence type="ECO:0000259" key="5">
    <source>
        <dbReference type="PROSITE" id="PS50931"/>
    </source>
</evidence>
<comment type="similarity">
    <text evidence="1">Belongs to the LysR transcriptional regulatory family.</text>
</comment>
<dbReference type="GO" id="GO:0003677">
    <property type="term" value="F:DNA binding"/>
    <property type="evidence" value="ECO:0007669"/>
    <property type="project" value="UniProtKB-KW"/>
</dbReference>
<dbReference type="Pfam" id="PF03466">
    <property type="entry name" value="LysR_substrate"/>
    <property type="match status" value="1"/>
</dbReference>
<dbReference type="PRINTS" id="PR00039">
    <property type="entry name" value="HTHLYSR"/>
</dbReference>
<evidence type="ECO:0000313" key="6">
    <source>
        <dbReference type="EMBL" id="SCL26979.1"/>
    </source>
</evidence>
<dbReference type="CDD" id="cd08417">
    <property type="entry name" value="PBP2_Nitroaromatics_like"/>
    <property type="match status" value="1"/>
</dbReference>
<dbReference type="InterPro" id="IPR000847">
    <property type="entry name" value="LysR_HTH_N"/>
</dbReference>
<dbReference type="RefSeq" id="WP_091342230.1">
    <property type="nucleotide sequence ID" value="NZ_FMHV01000002.1"/>
</dbReference>
<dbReference type="GO" id="GO:0003700">
    <property type="term" value="F:DNA-binding transcription factor activity"/>
    <property type="evidence" value="ECO:0007669"/>
    <property type="project" value="InterPro"/>
</dbReference>
<feature type="domain" description="HTH lysR-type" evidence="5">
    <location>
        <begin position="6"/>
        <end position="63"/>
    </location>
</feature>
<reference evidence="7" key="1">
    <citation type="submission" date="2016-06" db="EMBL/GenBank/DDBJ databases">
        <authorList>
            <person name="Varghese N."/>
            <person name="Submissions Spin"/>
        </authorList>
    </citation>
    <scope>NUCLEOTIDE SEQUENCE [LARGE SCALE GENOMIC DNA]</scope>
    <source>
        <strain evidence="7">DSM 45431</strain>
    </source>
</reference>
<dbReference type="InterPro" id="IPR036390">
    <property type="entry name" value="WH_DNA-bd_sf"/>
</dbReference>
<dbReference type="SUPFAM" id="SSF53850">
    <property type="entry name" value="Periplasmic binding protein-like II"/>
    <property type="match status" value="1"/>
</dbReference>
<dbReference type="Proteomes" id="UP000199413">
    <property type="component" value="Unassembled WGS sequence"/>
</dbReference>
<keyword evidence="3 6" id="KW-0238">DNA-binding</keyword>
<name>A0A1C6SC12_9ACTN</name>
<gene>
    <name evidence="6" type="ORF">GA0070624_3409</name>
</gene>
<dbReference type="OrthoDB" id="8717159at2"/>
<dbReference type="PROSITE" id="PS50931">
    <property type="entry name" value="HTH_LYSR"/>
    <property type="match status" value="1"/>
</dbReference>
<keyword evidence="7" id="KW-1185">Reference proteome</keyword>
<evidence type="ECO:0000256" key="2">
    <source>
        <dbReference type="ARBA" id="ARBA00023015"/>
    </source>
</evidence>
<evidence type="ECO:0000256" key="3">
    <source>
        <dbReference type="ARBA" id="ARBA00023125"/>
    </source>
</evidence>